<dbReference type="InterPro" id="IPR004797">
    <property type="entry name" value="Competence_ComEC/Rec2"/>
</dbReference>
<dbReference type="NCBIfam" id="TIGR00361">
    <property type="entry name" value="ComEC_Rec2"/>
    <property type="match status" value="1"/>
</dbReference>
<accession>A0A7V2F6V7</accession>
<comment type="subcellular location">
    <subcellularLocation>
        <location evidence="1">Cell membrane</location>
        <topology evidence="1">Multi-pass membrane protein</topology>
    </subcellularLocation>
</comment>
<dbReference type="SUPFAM" id="SSF56281">
    <property type="entry name" value="Metallo-hydrolase/oxidoreductase"/>
    <property type="match status" value="1"/>
</dbReference>
<comment type="caution">
    <text evidence="8">The sequence shown here is derived from an EMBL/GenBank/DDBJ whole genome shotgun (WGS) entry which is preliminary data.</text>
</comment>
<feature type="transmembrane region" description="Helical" evidence="6">
    <location>
        <begin position="341"/>
        <end position="360"/>
    </location>
</feature>
<feature type="transmembrane region" description="Helical" evidence="6">
    <location>
        <begin position="397"/>
        <end position="422"/>
    </location>
</feature>
<evidence type="ECO:0000256" key="6">
    <source>
        <dbReference type="SAM" id="Phobius"/>
    </source>
</evidence>
<feature type="transmembrane region" description="Helical" evidence="6">
    <location>
        <begin position="57"/>
        <end position="78"/>
    </location>
</feature>
<feature type="transmembrane region" description="Helical" evidence="6">
    <location>
        <begin position="428"/>
        <end position="450"/>
    </location>
</feature>
<evidence type="ECO:0000313" key="8">
    <source>
        <dbReference type="EMBL" id="HER96909.1"/>
    </source>
</evidence>
<evidence type="ECO:0000256" key="3">
    <source>
        <dbReference type="ARBA" id="ARBA00022692"/>
    </source>
</evidence>
<feature type="domain" description="Metallo-beta-lactamase" evidence="7">
    <location>
        <begin position="550"/>
        <end position="757"/>
    </location>
</feature>
<dbReference type="InterPro" id="IPR036866">
    <property type="entry name" value="RibonucZ/Hydroxyglut_hydro"/>
</dbReference>
<feature type="transmembrane region" description="Helical" evidence="6">
    <location>
        <begin position="32"/>
        <end position="51"/>
    </location>
</feature>
<dbReference type="EMBL" id="DSGB01000006">
    <property type="protein sequence ID" value="HER96909.1"/>
    <property type="molecule type" value="Genomic_DNA"/>
</dbReference>
<protein>
    <submittedName>
        <fullName evidence="8">DNA internalization-related competence protein ComEC/Rec2</fullName>
    </submittedName>
</protein>
<sequence>MPVGMFRNAPLAWTAICLSLGILLADRLSWPVLVWLAVAAIAGGITLGLLFRKHRSLFLALPLGLLFLGTGAAHWQLWFSPRPNSIPTDTTAIAWVTVRSAPQPTSYGLRFRAEVQMLLVGKDTLRLPFFLEIVVSGVDTLQHGLPELRCGDQIFVGGRLEPLPAPRNPGQIDHRPRLRRQGVVAQLRVQDPRLLQPIVSGQCFPYSWLEPLKRRIKQDLTQAIPDPEAQSIVQALVLGDRSGLHWETRGQLGRAGLAHLLAISGLHVMFVGLVLYALLRPLLLRLGLSWWGMEWTRTLLTLLIVLGYVWLAGAPASAVRALVMTGLLLGATLRQVPAHPFNSLGAAALLILLVDPSQLFEPGFQLSFAAVCGLIGGLGSLQQHLPKRLLRSSIGRYLTGSLLATLTATLTTAPFMLLHFGYVSWAGLPLNLIGIPLGSGALSAGLLTALSALLSPAVGQLFGGAATLCAQGLLWLGSLADKAFAGWVMYYPHPPLWLLLLPPLLLGLLSRSFKFRRLALGLMLGCSCAGVWLSRPVSPTLDVVFFDVGHGDATLIRTPNGRHLLIDVGGYAFEEATLYWNVLPFLRWQGIHYLDVLLLTHPDADHIGGAPTLLRRIKVGRVLDNGASDTSRIAREVQQVLDSLGLARYPLAAGDTIHLEDAVVLQVLAPGVASMQPSDNERSVVLRMVYGNTRWLFLGDAEAGLESQLVRAYGALLQSDVVKVGHHGSSTSSTPALVEAVFPETTHAGWAVISTGWRGVSPQVHQRWLQQKAKVWITATSGALWLRSDGRHIWPVNQW</sequence>
<dbReference type="GO" id="GO:0030420">
    <property type="term" value="P:establishment of competence for transformation"/>
    <property type="evidence" value="ECO:0007669"/>
    <property type="project" value="InterPro"/>
</dbReference>
<dbReference type="InterPro" id="IPR052159">
    <property type="entry name" value="Competence_DNA_uptake"/>
</dbReference>
<dbReference type="InterPro" id="IPR025405">
    <property type="entry name" value="DUF4131"/>
</dbReference>
<dbReference type="InterPro" id="IPR001279">
    <property type="entry name" value="Metallo-B-lactamas"/>
</dbReference>
<keyword evidence="4 6" id="KW-1133">Transmembrane helix</keyword>
<keyword evidence="2" id="KW-1003">Cell membrane</keyword>
<dbReference type="SMART" id="SM00849">
    <property type="entry name" value="Lactamase_B"/>
    <property type="match status" value="1"/>
</dbReference>
<dbReference type="Pfam" id="PF03772">
    <property type="entry name" value="Competence"/>
    <property type="match status" value="1"/>
</dbReference>
<feature type="transmembrane region" description="Helical" evidence="6">
    <location>
        <begin position="496"/>
        <end position="513"/>
    </location>
</feature>
<keyword evidence="5 6" id="KW-0472">Membrane</keyword>
<dbReference type="InterPro" id="IPR035681">
    <property type="entry name" value="ComA-like_MBL"/>
</dbReference>
<dbReference type="NCBIfam" id="TIGR00360">
    <property type="entry name" value="ComEC_N-term"/>
    <property type="match status" value="1"/>
</dbReference>
<feature type="transmembrane region" description="Helical" evidence="6">
    <location>
        <begin position="299"/>
        <end position="329"/>
    </location>
</feature>
<organism evidence="8">
    <name type="scientific">Rhodothermus marinus</name>
    <name type="common">Rhodothermus obamensis</name>
    <dbReference type="NCBI Taxonomy" id="29549"/>
    <lineage>
        <taxon>Bacteria</taxon>
        <taxon>Pseudomonadati</taxon>
        <taxon>Rhodothermota</taxon>
        <taxon>Rhodothermia</taxon>
        <taxon>Rhodothermales</taxon>
        <taxon>Rhodothermaceae</taxon>
        <taxon>Rhodothermus</taxon>
    </lineage>
</organism>
<dbReference type="Pfam" id="PF13567">
    <property type="entry name" value="DUF4131"/>
    <property type="match status" value="1"/>
</dbReference>
<evidence type="ECO:0000256" key="5">
    <source>
        <dbReference type="ARBA" id="ARBA00023136"/>
    </source>
</evidence>
<feature type="transmembrane region" description="Helical" evidence="6">
    <location>
        <begin position="366"/>
        <end position="385"/>
    </location>
</feature>
<proteinExistence type="predicted"/>
<gene>
    <name evidence="8" type="ORF">ENO59_10445</name>
</gene>
<dbReference type="InterPro" id="IPR004477">
    <property type="entry name" value="ComEC_N"/>
</dbReference>
<evidence type="ECO:0000256" key="4">
    <source>
        <dbReference type="ARBA" id="ARBA00022989"/>
    </source>
</evidence>
<dbReference type="PANTHER" id="PTHR30619:SF1">
    <property type="entry name" value="RECOMBINATION PROTEIN 2"/>
    <property type="match status" value="1"/>
</dbReference>
<feature type="transmembrane region" description="Helical" evidence="6">
    <location>
        <begin position="257"/>
        <end position="279"/>
    </location>
</feature>
<dbReference type="Gene3D" id="3.60.15.10">
    <property type="entry name" value="Ribonuclease Z/Hydroxyacylglutathione hydrolase-like"/>
    <property type="match status" value="1"/>
</dbReference>
<evidence type="ECO:0000256" key="1">
    <source>
        <dbReference type="ARBA" id="ARBA00004651"/>
    </source>
</evidence>
<evidence type="ECO:0000259" key="7">
    <source>
        <dbReference type="SMART" id="SM00849"/>
    </source>
</evidence>
<evidence type="ECO:0000256" key="2">
    <source>
        <dbReference type="ARBA" id="ARBA00022475"/>
    </source>
</evidence>
<dbReference type="AlphaFoldDB" id="A0A7V2F6V7"/>
<reference evidence="8" key="1">
    <citation type="journal article" date="2020" name="mSystems">
        <title>Genome- and Community-Level Interaction Insights into Carbon Utilization and Element Cycling Functions of Hydrothermarchaeota in Hydrothermal Sediment.</title>
        <authorList>
            <person name="Zhou Z."/>
            <person name="Liu Y."/>
            <person name="Xu W."/>
            <person name="Pan J."/>
            <person name="Luo Z.H."/>
            <person name="Li M."/>
        </authorList>
    </citation>
    <scope>NUCLEOTIDE SEQUENCE [LARGE SCALE GENOMIC DNA]</scope>
    <source>
        <strain evidence="8">SpSt-143</strain>
    </source>
</reference>
<dbReference type="GO" id="GO:0005886">
    <property type="term" value="C:plasma membrane"/>
    <property type="evidence" value="ECO:0007669"/>
    <property type="project" value="UniProtKB-SubCell"/>
</dbReference>
<dbReference type="Pfam" id="PF00753">
    <property type="entry name" value="Lactamase_B"/>
    <property type="match status" value="1"/>
</dbReference>
<dbReference type="CDD" id="cd07731">
    <property type="entry name" value="ComA-like_MBL-fold"/>
    <property type="match status" value="1"/>
</dbReference>
<name>A0A7V2F6V7_RHOMR</name>
<dbReference type="PANTHER" id="PTHR30619">
    <property type="entry name" value="DNA INTERNALIZATION/COMPETENCE PROTEIN COMEC/REC2"/>
    <property type="match status" value="1"/>
</dbReference>
<feature type="transmembrane region" description="Helical" evidence="6">
    <location>
        <begin position="457"/>
        <end position="476"/>
    </location>
</feature>
<keyword evidence="3 6" id="KW-0812">Transmembrane</keyword>